<dbReference type="SUPFAM" id="SSF47095">
    <property type="entry name" value="HMG-box"/>
    <property type="match status" value="1"/>
</dbReference>
<dbReference type="CDD" id="cd22028">
    <property type="entry name" value="HMG-box_SoxA_SoxB_SoxG"/>
    <property type="match status" value="1"/>
</dbReference>
<evidence type="ECO:0000313" key="6">
    <source>
        <dbReference type="EMBL" id="KAF7270499.1"/>
    </source>
</evidence>
<organism evidence="6 7">
    <name type="scientific">Rhynchophorus ferrugineus</name>
    <name type="common">Red palm weevil</name>
    <name type="synonym">Curculio ferrugineus</name>
    <dbReference type="NCBI Taxonomy" id="354439"/>
    <lineage>
        <taxon>Eukaryota</taxon>
        <taxon>Metazoa</taxon>
        <taxon>Ecdysozoa</taxon>
        <taxon>Arthropoda</taxon>
        <taxon>Hexapoda</taxon>
        <taxon>Insecta</taxon>
        <taxon>Pterygota</taxon>
        <taxon>Neoptera</taxon>
        <taxon>Endopterygota</taxon>
        <taxon>Coleoptera</taxon>
        <taxon>Polyphaga</taxon>
        <taxon>Cucujiformia</taxon>
        <taxon>Curculionidae</taxon>
        <taxon>Dryophthorinae</taxon>
        <taxon>Rhynchophorus</taxon>
    </lineage>
</organism>
<dbReference type="GO" id="GO:0000122">
    <property type="term" value="P:negative regulation of transcription by RNA polymerase II"/>
    <property type="evidence" value="ECO:0007669"/>
    <property type="project" value="TreeGrafter"/>
</dbReference>
<dbReference type="InterPro" id="IPR009071">
    <property type="entry name" value="HMG_box_dom"/>
</dbReference>
<evidence type="ECO:0000313" key="7">
    <source>
        <dbReference type="Proteomes" id="UP000625711"/>
    </source>
</evidence>
<dbReference type="InterPro" id="IPR036910">
    <property type="entry name" value="HMG_box_dom_sf"/>
</dbReference>
<comment type="caution">
    <text evidence="6">The sequence shown here is derived from an EMBL/GenBank/DDBJ whole genome shotgun (WGS) entry which is preliminary data.</text>
</comment>
<name>A0A834HZW2_RHYFE</name>
<dbReference type="PANTHER" id="PTHR10270">
    <property type="entry name" value="SOX TRANSCRIPTION FACTOR"/>
    <property type="match status" value="1"/>
</dbReference>
<feature type="domain" description="HMG box" evidence="5">
    <location>
        <begin position="27"/>
        <end position="95"/>
    </location>
</feature>
<evidence type="ECO:0000259" key="5">
    <source>
        <dbReference type="PROSITE" id="PS50118"/>
    </source>
</evidence>
<dbReference type="AlphaFoldDB" id="A0A834HZW2"/>
<sequence length="248" mass="28560">MSAPDGIAAPVTCPSALEEPYSRNDHIKRPMNAFMVWSRIRRKHISSDYPRLHNSEISKLLGAEWKLLSEMEKMPFIDEAKRLRSQHMIDYPNYKYKPRRKNREPNDSVVKKNKTVMDGIYDPLQLAINRTFYGPCDKIPLFNLTDHKKYAADLASHYSVPLAYNHNENVNVQTQKMGQDYDKAFAPLHYKEADNNNLGDYTPMSSPLPPCHSLPGSIHHSAFFKAASFYAYHDLASNNNLPLYFPQI</sequence>
<keyword evidence="3 4" id="KW-0539">Nucleus</keyword>
<dbReference type="PROSITE" id="PS50118">
    <property type="entry name" value="HMG_BOX_2"/>
    <property type="match status" value="1"/>
</dbReference>
<dbReference type="Proteomes" id="UP000625711">
    <property type="component" value="Unassembled WGS sequence"/>
</dbReference>
<dbReference type="SMART" id="SM00398">
    <property type="entry name" value="HMG"/>
    <property type="match status" value="1"/>
</dbReference>
<dbReference type="OrthoDB" id="6247875at2759"/>
<dbReference type="GO" id="GO:0001228">
    <property type="term" value="F:DNA-binding transcription activator activity, RNA polymerase II-specific"/>
    <property type="evidence" value="ECO:0007669"/>
    <property type="project" value="TreeGrafter"/>
</dbReference>
<gene>
    <name evidence="6" type="ORF">GWI33_016537</name>
</gene>
<evidence type="ECO:0000256" key="3">
    <source>
        <dbReference type="ARBA" id="ARBA00023242"/>
    </source>
</evidence>
<evidence type="ECO:0000256" key="4">
    <source>
        <dbReference type="PROSITE-ProRule" id="PRU00267"/>
    </source>
</evidence>
<dbReference type="PANTHER" id="PTHR10270:SF323">
    <property type="entry name" value="TRANSCRIPTION FACTOR SOX-14-RELATED"/>
    <property type="match status" value="1"/>
</dbReference>
<dbReference type="Gene3D" id="1.10.30.10">
    <property type="entry name" value="High mobility group box domain"/>
    <property type="match status" value="1"/>
</dbReference>
<keyword evidence="7" id="KW-1185">Reference proteome</keyword>
<dbReference type="GO" id="GO:0000978">
    <property type="term" value="F:RNA polymerase II cis-regulatory region sequence-specific DNA binding"/>
    <property type="evidence" value="ECO:0007669"/>
    <property type="project" value="TreeGrafter"/>
</dbReference>
<accession>A0A834HZW2</accession>
<dbReference type="EMBL" id="JAACXV010014088">
    <property type="protein sequence ID" value="KAF7270499.1"/>
    <property type="molecule type" value="Genomic_DNA"/>
</dbReference>
<comment type="subcellular location">
    <subcellularLocation>
        <location evidence="1">Nucleus</location>
    </subcellularLocation>
</comment>
<dbReference type="GO" id="GO:0030182">
    <property type="term" value="P:neuron differentiation"/>
    <property type="evidence" value="ECO:0007669"/>
    <property type="project" value="TreeGrafter"/>
</dbReference>
<keyword evidence="2 4" id="KW-0238">DNA-binding</keyword>
<proteinExistence type="predicted"/>
<evidence type="ECO:0000256" key="1">
    <source>
        <dbReference type="ARBA" id="ARBA00004123"/>
    </source>
</evidence>
<dbReference type="GO" id="GO:0007420">
    <property type="term" value="P:brain development"/>
    <property type="evidence" value="ECO:0007669"/>
    <property type="project" value="TreeGrafter"/>
</dbReference>
<reference evidence="6" key="1">
    <citation type="submission" date="2020-08" db="EMBL/GenBank/DDBJ databases">
        <title>Genome sequencing and assembly of the red palm weevil Rhynchophorus ferrugineus.</title>
        <authorList>
            <person name="Dias G.B."/>
            <person name="Bergman C.M."/>
            <person name="Manee M."/>
        </authorList>
    </citation>
    <scope>NUCLEOTIDE SEQUENCE</scope>
    <source>
        <strain evidence="6">AA-2017</strain>
        <tissue evidence="6">Whole larva</tissue>
    </source>
</reference>
<dbReference type="GO" id="GO:0005634">
    <property type="term" value="C:nucleus"/>
    <property type="evidence" value="ECO:0007669"/>
    <property type="project" value="UniProtKB-SubCell"/>
</dbReference>
<dbReference type="InterPro" id="IPR050140">
    <property type="entry name" value="SRY-related_HMG-box_TF-like"/>
</dbReference>
<evidence type="ECO:0000256" key="2">
    <source>
        <dbReference type="ARBA" id="ARBA00023125"/>
    </source>
</evidence>
<dbReference type="Pfam" id="PF00505">
    <property type="entry name" value="HMG_box"/>
    <property type="match status" value="1"/>
</dbReference>
<protein>
    <recommendedName>
        <fullName evidence="5">HMG box domain-containing protein</fullName>
    </recommendedName>
</protein>
<dbReference type="FunFam" id="1.10.30.10:FF:000002">
    <property type="entry name" value="transcription factor Sox-2"/>
    <property type="match status" value="1"/>
</dbReference>
<feature type="DNA-binding region" description="HMG box" evidence="4">
    <location>
        <begin position="27"/>
        <end position="95"/>
    </location>
</feature>